<keyword evidence="3" id="KW-1185">Reference proteome</keyword>
<reference evidence="2 3" key="1">
    <citation type="journal article" date="2019" name="Nat. Commun.">
        <title>A new type of DNA phosphorothioation-based antiviral system in archaea.</title>
        <authorList>
            <person name="Xiong L."/>
            <person name="Liu S."/>
            <person name="Chen S."/>
            <person name="Xiao Y."/>
            <person name="Zhu B."/>
            <person name="Gao Y."/>
            <person name="Zhang Y."/>
            <person name="Chen B."/>
            <person name="Luo J."/>
            <person name="Deng Z."/>
            <person name="Chen X."/>
            <person name="Wang L."/>
            <person name="Chen S."/>
        </authorList>
    </citation>
    <scope>NUCLEOTIDE SEQUENCE [LARGE SCALE GENOMIC DNA]</scope>
    <source>
        <strain evidence="2 3">CBA1105</strain>
    </source>
</reference>
<name>A0A4D6HD76_9EURY</name>
<keyword evidence="2" id="KW-0808">Transferase</keyword>
<dbReference type="InterPro" id="IPR013024">
    <property type="entry name" value="GGCT-like"/>
</dbReference>
<dbReference type="GeneID" id="39848173"/>
<dbReference type="EMBL" id="CP031310">
    <property type="protein sequence ID" value="QCC51531.1"/>
    <property type="molecule type" value="Genomic_DNA"/>
</dbReference>
<dbReference type="OrthoDB" id="198684at2157"/>
<dbReference type="Pfam" id="PF06094">
    <property type="entry name" value="GGACT"/>
    <property type="match status" value="1"/>
</dbReference>
<dbReference type="SUPFAM" id="SSF110857">
    <property type="entry name" value="Gamma-glutamyl cyclotransferase-like"/>
    <property type="match status" value="1"/>
</dbReference>
<dbReference type="InterPro" id="IPR036568">
    <property type="entry name" value="GGCT-like_sf"/>
</dbReference>
<dbReference type="KEGG" id="hsn:DV733_09875"/>
<dbReference type="STRING" id="1457250.GCA_000755225_00924"/>
<dbReference type="CDD" id="cd06661">
    <property type="entry name" value="GGCT_like"/>
    <property type="match status" value="1"/>
</dbReference>
<dbReference type="AlphaFoldDB" id="A0A4D6HD76"/>
<evidence type="ECO:0000313" key="2">
    <source>
        <dbReference type="EMBL" id="QCC51531.1"/>
    </source>
</evidence>
<dbReference type="GO" id="GO:0016740">
    <property type="term" value="F:transferase activity"/>
    <property type="evidence" value="ECO:0007669"/>
    <property type="project" value="UniProtKB-KW"/>
</dbReference>
<evidence type="ECO:0000259" key="1">
    <source>
        <dbReference type="Pfam" id="PF06094"/>
    </source>
</evidence>
<sequence length="129" mass="13851">MLVFVYGTLTDSGRVAQILDDFSYAGTATLSGLHRVDGEYPTLAPGGSVGGRLLETDEIERLDAYEGVDRGLYIRVSVPVEGAETPTRAAVYVGDPDALAADADWPSAAPFPDCVERYLDSREPSIRIN</sequence>
<feature type="domain" description="Gamma-glutamylcyclotransferase AIG2-like" evidence="1">
    <location>
        <begin position="3"/>
        <end position="105"/>
    </location>
</feature>
<dbReference type="RefSeq" id="WP_049994858.1">
    <property type="nucleotide sequence ID" value="NZ_CP031310.1"/>
</dbReference>
<organism evidence="2 3">
    <name type="scientific">Halapricum salinum</name>
    <dbReference type="NCBI Taxonomy" id="1457250"/>
    <lineage>
        <taxon>Archaea</taxon>
        <taxon>Methanobacteriati</taxon>
        <taxon>Methanobacteriota</taxon>
        <taxon>Stenosarchaea group</taxon>
        <taxon>Halobacteria</taxon>
        <taxon>Halobacteriales</taxon>
        <taxon>Haloarculaceae</taxon>
        <taxon>Halapricum</taxon>
    </lineage>
</organism>
<protein>
    <submittedName>
        <fullName evidence="2">Gamma-glutamylcyclotransferase</fullName>
    </submittedName>
</protein>
<dbReference type="Proteomes" id="UP000296706">
    <property type="component" value="Chromosome"/>
</dbReference>
<dbReference type="Gene3D" id="3.10.490.10">
    <property type="entry name" value="Gamma-glutamyl cyclotransferase-like"/>
    <property type="match status" value="1"/>
</dbReference>
<dbReference type="InterPro" id="IPR009288">
    <property type="entry name" value="AIG2-like_dom"/>
</dbReference>
<accession>A0A4D6HD76</accession>
<proteinExistence type="predicted"/>
<evidence type="ECO:0000313" key="3">
    <source>
        <dbReference type="Proteomes" id="UP000296706"/>
    </source>
</evidence>
<gene>
    <name evidence="2" type="ORF">DV733_09875</name>
</gene>